<name>A0ABW6GNJ4_9ACTN</name>
<dbReference type="RefSeq" id="WP_380329024.1">
    <property type="nucleotide sequence ID" value="NZ_JBHYPW010000053.1"/>
</dbReference>
<evidence type="ECO:0000313" key="3">
    <source>
        <dbReference type="Proteomes" id="UP001599542"/>
    </source>
</evidence>
<dbReference type="EMBL" id="JBHYPX010000038">
    <property type="protein sequence ID" value="MFE1354123.1"/>
    <property type="molecule type" value="Genomic_DNA"/>
</dbReference>
<dbReference type="Proteomes" id="UP001599542">
    <property type="component" value="Unassembled WGS sequence"/>
</dbReference>
<comment type="caution">
    <text evidence="2">The sequence shown here is derived from an EMBL/GenBank/DDBJ whole genome shotgun (WGS) entry which is preliminary data.</text>
</comment>
<dbReference type="Pfam" id="PF21962">
    <property type="entry name" value="DUF6924"/>
    <property type="match status" value="1"/>
</dbReference>
<evidence type="ECO:0000313" key="2">
    <source>
        <dbReference type="EMBL" id="MFE1354123.1"/>
    </source>
</evidence>
<dbReference type="InterPro" id="IPR053832">
    <property type="entry name" value="DUF6924"/>
</dbReference>
<protein>
    <submittedName>
        <fullName evidence="2">DUF6924 domain-containing protein</fullName>
    </submittedName>
</protein>
<accession>A0ABW6GNJ4</accession>
<proteinExistence type="predicted"/>
<reference evidence="2 3" key="1">
    <citation type="submission" date="2024-09" db="EMBL/GenBank/DDBJ databases">
        <title>The Natural Products Discovery Center: Release of the First 8490 Sequenced Strains for Exploring Actinobacteria Biosynthetic Diversity.</title>
        <authorList>
            <person name="Kalkreuter E."/>
            <person name="Kautsar S.A."/>
            <person name="Yang D."/>
            <person name="Bader C.D."/>
            <person name="Teijaro C.N."/>
            <person name="Fluegel L."/>
            <person name="Davis C.M."/>
            <person name="Simpson J.R."/>
            <person name="Lauterbach L."/>
            <person name="Steele A.D."/>
            <person name="Gui C."/>
            <person name="Meng S."/>
            <person name="Li G."/>
            <person name="Viehrig K."/>
            <person name="Ye F."/>
            <person name="Su P."/>
            <person name="Kiefer A.F."/>
            <person name="Nichols A."/>
            <person name="Cepeda A.J."/>
            <person name="Yan W."/>
            <person name="Fan B."/>
            <person name="Jiang Y."/>
            <person name="Adhikari A."/>
            <person name="Zheng C.-J."/>
            <person name="Schuster L."/>
            <person name="Cowan T.M."/>
            <person name="Smanski M.J."/>
            <person name="Chevrette M.G."/>
            <person name="De Carvalho L.P.S."/>
            <person name="Shen B."/>
        </authorList>
    </citation>
    <scope>NUCLEOTIDE SEQUENCE [LARGE SCALE GENOMIC DNA]</scope>
    <source>
        <strain evidence="2 3">NPDC058753</strain>
    </source>
</reference>
<sequence length="155" mass="16322">MLPVVAERDESAALVIRTDFGDEEGWQAALVELWKPWELAGEEVVPHLHVVDDPAWAGAAVDDVIAALSGGGGRGVVYLADRLTMVGPDRALLAVAVLAREGCGSDEEFARYGGAFRTVPAGIGDIHANLSIANMDFADFANAARADPTGAFRSF</sequence>
<feature type="domain" description="DUF6924" evidence="1">
    <location>
        <begin position="13"/>
        <end position="155"/>
    </location>
</feature>
<organism evidence="2 3">
    <name type="scientific">Kitasatospora phosalacinea</name>
    <dbReference type="NCBI Taxonomy" id="2065"/>
    <lineage>
        <taxon>Bacteria</taxon>
        <taxon>Bacillati</taxon>
        <taxon>Actinomycetota</taxon>
        <taxon>Actinomycetes</taxon>
        <taxon>Kitasatosporales</taxon>
        <taxon>Streptomycetaceae</taxon>
        <taxon>Kitasatospora</taxon>
    </lineage>
</organism>
<keyword evidence="3" id="KW-1185">Reference proteome</keyword>
<evidence type="ECO:0000259" key="1">
    <source>
        <dbReference type="Pfam" id="PF21962"/>
    </source>
</evidence>
<gene>
    <name evidence="2" type="ORF">ACFW6T_19260</name>
</gene>